<reference evidence="1 2" key="1">
    <citation type="submission" date="2019-11" db="EMBL/GenBank/DDBJ databases">
        <title>Comparative genomics of hydrocarbon-degrading Desulfosarcina strains.</title>
        <authorList>
            <person name="Watanabe M."/>
            <person name="Kojima H."/>
            <person name="Fukui M."/>
        </authorList>
    </citation>
    <scope>NUCLEOTIDE SEQUENCE [LARGE SCALE GENOMIC DNA]</scope>
    <source>
        <strain evidence="2">oXyS1</strain>
    </source>
</reference>
<proteinExistence type="predicted"/>
<evidence type="ECO:0008006" key="3">
    <source>
        <dbReference type="Google" id="ProtNLM"/>
    </source>
</evidence>
<dbReference type="EMBL" id="AP021879">
    <property type="protein sequence ID" value="BBO87998.1"/>
    <property type="molecule type" value="Genomic_DNA"/>
</dbReference>
<evidence type="ECO:0000313" key="1">
    <source>
        <dbReference type="EMBL" id="BBO87998.1"/>
    </source>
</evidence>
<evidence type="ECO:0000313" key="2">
    <source>
        <dbReference type="Proteomes" id="UP000422108"/>
    </source>
</evidence>
<organism evidence="1 2">
    <name type="scientific">Desulfosarcina ovata subsp. ovata</name>
    <dbReference type="NCBI Taxonomy" id="2752305"/>
    <lineage>
        <taxon>Bacteria</taxon>
        <taxon>Pseudomonadati</taxon>
        <taxon>Thermodesulfobacteriota</taxon>
        <taxon>Desulfobacteria</taxon>
        <taxon>Desulfobacterales</taxon>
        <taxon>Desulfosarcinaceae</taxon>
        <taxon>Desulfosarcina</taxon>
    </lineage>
</organism>
<gene>
    <name evidence="1" type="ORF">DSCOOX_11780</name>
</gene>
<name>A0A5K8A6I4_9BACT</name>
<dbReference type="Proteomes" id="UP000422108">
    <property type="component" value="Chromosome"/>
</dbReference>
<dbReference type="AlphaFoldDB" id="A0A5K8A6I4"/>
<keyword evidence="2" id="KW-1185">Reference proteome</keyword>
<protein>
    <recommendedName>
        <fullName evidence="3">Transposase</fullName>
    </recommendedName>
</protein>
<sequence length="539" mass="61613">MPNCNAGYDLMVFVGRQRLLEHRQREEIMAALNDDYGIRISAGEVSDLAMRFSQYFLRLHYAKADRIRKILENDGGWPMHIDASGENGRGTLFVVMAGWRKWVLGAWKIATEKAELILPCLRDTVERFGPPCAGMRDLGRAVTPALNDLVSELGLEIPVLACHQHFLADIGKDLLNSDHCALRDLFRRTKVQADIKRLIREFGGKIGLQIDDARQTVIAWQEMEDHTYQLPPGKNGIAVVRALSQWVIDYHADASGLDFPFDRPYFDFFNRCMIGSKAIDAFLRIPSDDRKVTGALKRLGRILTKVACEVPFRHIIKRLQRRAELFDELRDQLRTAKKLPENETVADIDLMRKRFYDWTASLKERRPKRGPAQDMRDAIDIILKHIDVHGEHLWGHVITLPENAPSRMRLVSRTNEIIENFFGTIKHGERRRSGRKNLTHDFERLPAEAALVYNLNQPDYVSAVCGSIDRLPLAFAQLDKEEARRKEKGLPSQKMSNLDKILQLSTSALSSADRHVVRTENMNQRIIKAARSRAPRVAC</sequence>
<accession>A0A5K8A6I4</accession>